<dbReference type="SMART" id="SM01131">
    <property type="entry name" value="DHHA2"/>
    <property type="match status" value="1"/>
</dbReference>
<dbReference type="GO" id="GO:0016462">
    <property type="term" value="F:pyrophosphatase activity"/>
    <property type="evidence" value="ECO:0007669"/>
    <property type="project" value="InterPro"/>
</dbReference>
<evidence type="ECO:0000313" key="2">
    <source>
        <dbReference type="EMBL" id="KXN74148.1"/>
    </source>
</evidence>
<dbReference type="AlphaFoldDB" id="A0A137PGN3"/>
<feature type="non-terminal residue" evidence="2">
    <location>
        <position position="1"/>
    </location>
</feature>
<sequence length="150" mass="17588">SKGRIGHLNNDQLFRSDYKSWNVNGVKVGITVIIQWSIDEWVKRDTIEQISKDIDQYVTKNGLNIFCILLTYVNKLKNIFERKYMYVSTDDKSKGILETLLIENPFKLVEFKTLNTHLGYEVAIFNQEEASSWSRKIIFPAMKKVIDDYN</sequence>
<dbReference type="EMBL" id="KQ964427">
    <property type="protein sequence ID" value="KXN74148.1"/>
    <property type="molecule type" value="Genomic_DNA"/>
</dbReference>
<accession>A0A137PGN3</accession>
<organism evidence="2 3">
    <name type="scientific">Conidiobolus coronatus (strain ATCC 28846 / CBS 209.66 / NRRL 28638)</name>
    <name type="common">Delacroixia coronata</name>
    <dbReference type="NCBI Taxonomy" id="796925"/>
    <lineage>
        <taxon>Eukaryota</taxon>
        <taxon>Fungi</taxon>
        <taxon>Fungi incertae sedis</taxon>
        <taxon>Zoopagomycota</taxon>
        <taxon>Entomophthoromycotina</taxon>
        <taxon>Entomophthoromycetes</taxon>
        <taxon>Entomophthorales</taxon>
        <taxon>Ancylistaceae</taxon>
        <taxon>Conidiobolus</taxon>
    </lineage>
</organism>
<dbReference type="Proteomes" id="UP000070444">
    <property type="component" value="Unassembled WGS sequence"/>
</dbReference>
<dbReference type="InterPro" id="IPR004097">
    <property type="entry name" value="DHHA2"/>
</dbReference>
<dbReference type="Gene3D" id="3.10.310.20">
    <property type="entry name" value="DHHA2 domain"/>
    <property type="match status" value="1"/>
</dbReference>
<proteinExistence type="predicted"/>
<evidence type="ECO:0000313" key="3">
    <source>
        <dbReference type="Proteomes" id="UP000070444"/>
    </source>
</evidence>
<gene>
    <name evidence="2" type="ORF">CONCODRAFT_2859</name>
</gene>
<dbReference type="InterPro" id="IPR038222">
    <property type="entry name" value="DHHA2_dom_sf"/>
</dbReference>
<keyword evidence="3" id="KW-1185">Reference proteome</keyword>
<feature type="domain" description="DHHA2" evidence="1">
    <location>
        <begin position="2"/>
        <end position="146"/>
    </location>
</feature>
<protein>
    <recommendedName>
        <fullName evidence="1">DHHA2 domain-containing protein</fullName>
    </recommendedName>
</protein>
<dbReference type="Pfam" id="PF02833">
    <property type="entry name" value="DHHA2"/>
    <property type="match status" value="1"/>
</dbReference>
<name>A0A137PGN3_CONC2</name>
<dbReference type="OrthoDB" id="374045at2759"/>
<evidence type="ECO:0000259" key="1">
    <source>
        <dbReference type="SMART" id="SM01131"/>
    </source>
</evidence>
<dbReference type="STRING" id="796925.A0A137PGN3"/>
<reference evidence="2 3" key="1">
    <citation type="journal article" date="2015" name="Genome Biol. Evol.">
        <title>Phylogenomic analyses indicate that early fungi evolved digesting cell walls of algal ancestors of land plants.</title>
        <authorList>
            <person name="Chang Y."/>
            <person name="Wang S."/>
            <person name="Sekimoto S."/>
            <person name="Aerts A.L."/>
            <person name="Choi C."/>
            <person name="Clum A."/>
            <person name="LaButti K.M."/>
            <person name="Lindquist E.A."/>
            <person name="Yee Ngan C."/>
            <person name="Ohm R.A."/>
            <person name="Salamov A.A."/>
            <person name="Grigoriev I.V."/>
            <person name="Spatafora J.W."/>
            <person name="Berbee M.L."/>
        </authorList>
    </citation>
    <scope>NUCLEOTIDE SEQUENCE [LARGE SCALE GENOMIC DNA]</scope>
    <source>
        <strain evidence="2 3">NRRL 28638</strain>
    </source>
</reference>
<dbReference type="GO" id="GO:0005737">
    <property type="term" value="C:cytoplasm"/>
    <property type="evidence" value="ECO:0007669"/>
    <property type="project" value="InterPro"/>
</dbReference>